<dbReference type="Proteomes" id="UP000310158">
    <property type="component" value="Unassembled WGS sequence"/>
</dbReference>
<evidence type="ECO:0000313" key="1">
    <source>
        <dbReference type="EMBL" id="THH14434.1"/>
    </source>
</evidence>
<dbReference type="Gene3D" id="3.40.630.30">
    <property type="match status" value="1"/>
</dbReference>
<proteinExistence type="predicted"/>
<evidence type="ECO:0000313" key="2">
    <source>
        <dbReference type="Proteomes" id="UP000310158"/>
    </source>
</evidence>
<dbReference type="AlphaFoldDB" id="A0A4S4LQ46"/>
<dbReference type="CDD" id="cd04301">
    <property type="entry name" value="NAT_SF"/>
    <property type="match status" value="1"/>
</dbReference>
<comment type="caution">
    <text evidence="1">The sequence shown here is derived from an EMBL/GenBank/DDBJ whole genome shotgun (WGS) entry which is preliminary data.</text>
</comment>
<organism evidence="1 2">
    <name type="scientific">Bondarzewia mesenterica</name>
    <dbReference type="NCBI Taxonomy" id="1095465"/>
    <lineage>
        <taxon>Eukaryota</taxon>
        <taxon>Fungi</taxon>
        <taxon>Dikarya</taxon>
        <taxon>Basidiomycota</taxon>
        <taxon>Agaricomycotina</taxon>
        <taxon>Agaricomycetes</taxon>
        <taxon>Russulales</taxon>
        <taxon>Bondarzewiaceae</taxon>
        <taxon>Bondarzewia</taxon>
    </lineage>
</organism>
<dbReference type="InterPro" id="IPR016181">
    <property type="entry name" value="Acyl_CoA_acyltransferase"/>
</dbReference>
<protein>
    <recommendedName>
        <fullName evidence="3">N-acetyltransferase domain-containing protein</fullName>
    </recommendedName>
</protein>
<sequence length="340" mass="37633">MSSVISTRLVSAPTGKSPTSQIIPPLRSLFLLTIPDTERARILEVFKIALGHDNCIACIVNGSQQTLHTFFDMGLDASLKDGEVWVAGYDNRIDAVALWIKPGTDHVVALQEKYQALFVGEMKEWLTSHFALKYQELYTTAYPTGVQRRIQAWHLNYIAVDPQYYRRGLGKALVCAVRDKADRDNQTMTTDVPTSHSPLYTSSSIDFEHSRTDAIARSVVVPLSEANVETNAVSGSEAGSILNLAPDHDVRQPSASPRHRYIRVTLLVHVNALPRTSELPTLFQVPLRSSCFAIGQGSHFGNREVVQLSTEGHDSEVLFFETNAEVCGGFDNPVSRFTIC</sequence>
<name>A0A4S4LQ46_9AGAM</name>
<dbReference type="OrthoDB" id="61113at2759"/>
<evidence type="ECO:0008006" key="3">
    <source>
        <dbReference type="Google" id="ProtNLM"/>
    </source>
</evidence>
<keyword evidence="2" id="KW-1185">Reference proteome</keyword>
<dbReference type="EMBL" id="SGPL01000277">
    <property type="protein sequence ID" value="THH14434.1"/>
    <property type="molecule type" value="Genomic_DNA"/>
</dbReference>
<gene>
    <name evidence="1" type="ORF">EW146_g5895</name>
</gene>
<accession>A0A4S4LQ46</accession>
<dbReference type="SUPFAM" id="SSF55729">
    <property type="entry name" value="Acyl-CoA N-acyltransferases (Nat)"/>
    <property type="match status" value="1"/>
</dbReference>
<reference evidence="1 2" key="1">
    <citation type="submission" date="2019-02" db="EMBL/GenBank/DDBJ databases">
        <title>Genome sequencing of the rare red list fungi Bondarzewia mesenterica.</title>
        <authorList>
            <person name="Buettner E."/>
            <person name="Kellner H."/>
        </authorList>
    </citation>
    <scope>NUCLEOTIDE SEQUENCE [LARGE SCALE GENOMIC DNA]</scope>
    <source>
        <strain evidence="1 2">DSM 108281</strain>
    </source>
</reference>